<evidence type="ECO:0000313" key="2">
    <source>
        <dbReference type="EMBL" id="MFI7874645.1"/>
    </source>
</evidence>
<dbReference type="EMBL" id="JBITPR010000053">
    <property type="protein sequence ID" value="MFI7874645.1"/>
    <property type="molecule type" value="Genomic_DNA"/>
</dbReference>
<reference evidence="2 3" key="1">
    <citation type="submission" date="2024-07" db="EMBL/GenBank/DDBJ databases">
        <title>Whole genome sequencing of Prodigiosin pigment-producing Streptomyces salinarius isolated from rhizosphere soil of Arachis hypogaea.</title>
        <authorList>
            <person name="Vidhya A."/>
            <person name="Ramya S."/>
        </authorList>
    </citation>
    <scope>NUCLEOTIDE SEQUENCE [LARGE SCALE GENOMIC DNA]</scope>
    <source>
        <strain evidence="2 3">VRMG2420</strain>
    </source>
</reference>
<dbReference type="Pfam" id="PF07683">
    <property type="entry name" value="CobW_C"/>
    <property type="match status" value="1"/>
</dbReference>
<organism evidence="2 3">
    <name type="scientific">Streptomyces salinarius</name>
    <dbReference type="NCBI Taxonomy" id="2762598"/>
    <lineage>
        <taxon>Bacteria</taxon>
        <taxon>Bacillati</taxon>
        <taxon>Actinomycetota</taxon>
        <taxon>Actinomycetes</taxon>
        <taxon>Kitasatosporales</taxon>
        <taxon>Streptomycetaceae</taxon>
        <taxon>Streptomyces</taxon>
    </lineage>
</organism>
<dbReference type="PANTHER" id="PTHR43603:SF1">
    <property type="entry name" value="ZINC-REGULATED GTPASE METALLOPROTEIN ACTIVATOR 1"/>
    <property type="match status" value="1"/>
</dbReference>
<dbReference type="SMART" id="SM00833">
    <property type="entry name" value="CobW_C"/>
    <property type="match status" value="1"/>
</dbReference>
<dbReference type="Gene3D" id="3.40.50.300">
    <property type="entry name" value="P-loop containing nucleotide triphosphate hydrolases"/>
    <property type="match status" value="1"/>
</dbReference>
<proteinExistence type="predicted"/>
<dbReference type="PANTHER" id="PTHR43603">
    <property type="entry name" value="COBW DOMAIN-CONTAINING PROTEIN DDB_G0274527"/>
    <property type="match status" value="1"/>
</dbReference>
<gene>
    <name evidence="2" type="ORF">AB4829_29135</name>
</gene>
<comment type="caution">
    <text evidence="2">The sequence shown here is derived from an EMBL/GenBank/DDBJ whole genome shotgun (WGS) entry which is preliminary data.</text>
</comment>
<accession>A0ABW8BKL5</accession>
<dbReference type="RefSeq" id="WP_125629600.1">
    <property type="nucleotide sequence ID" value="NZ_JAVCWJ010000003.1"/>
</dbReference>
<sequence>MSGPGPRHDLPVVIVGGLHADARRAAVARLLADVPGSVVLHHDLATATAGTVVRTVRDATGILDAGEAPLVNDCACCALREDLVPELVRLAEAGGTPLAVVELWDSVEPKAMAEVVTAGGFTVTGVITAVDPALVLPYLGNGDDLAEGGLAAAATDQRTVADTFARQLEYASVLALAESLPGSPEADDEDRELLTQLHPTARRVPIGHGDPAGAPAPSVSAPSELARAALAGFDVEAAAAAQHPACALLPAEADAHGVATLVWHRRRPFHPERLYAALEDLTCAAARSRGRFWLAGKGDTLLHWDAAGGALCVESAGPWLAALPDAAWELVPPVRRAAAALDWHPEHGDRCQHLVFTSPGLDRDGLERLLESCLLTDAEYAAGQAAWERLPPAFDTLLEV</sequence>
<dbReference type="InterPro" id="IPR011629">
    <property type="entry name" value="CobW-like_C"/>
</dbReference>
<protein>
    <submittedName>
        <fullName evidence="2">CobW family GTP-binding protein</fullName>
    </submittedName>
</protein>
<dbReference type="Pfam" id="PF02492">
    <property type="entry name" value="cobW"/>
    <property type="match status" value="1"/>
</dbReference>
<keyword evidence="3" id="KW-1185">Reference proteome</keyword>
<evidence type="ECO:0000259" key="1">
    <source>
        <dbReference type="SMART" id="SM00833"/>
    </source>
</evidence>
<dbReference type="SUPFAM" id="SSF90002">
    <property type="entry name" value="Hypothetical protein YjiA, C-terminal domain"/>
    <property type="match status" value="1"/>
</dbReference>
<dbReference type="Proteomes" id="UP001614264">
    <property type="component" value="Unassembled WGS sequence"/>
</dbReference>
<dbReference type="InterPro" id="IPR003495">
    <property type="entry name" value="CobW/HypB/UreG_nucleotide-bd"/>
</dbReference>
<evidence type="ECO:0000313" key="3">
    <source>
        <dbReference type="Proteomes" id="UP001614264"/>
    </source>
</evidence>
<feature type="domain" description="CobW C-terminal" evidence="1">
    <location>
        <begin position="258"/>
        <end position="374"/>
    </location>
</feature>
<name>A0ABW8BKL5_9ACTN</name>
<dbReference type="InterPro" id="IPR027417">
    <property type="entry name" value="P-loop_NTPase"/>
</dbReference>
<dbReference type="InterPro" id="IPR051927">
    <property type="entry name" value="Zn_Chap_cDPG_Synth"/>
</dbReference>